<evidence type="ECO:0000313" key="2">
    <source>
        <dbReference type="EMBL" id="TDL27168.1"/>
    </source>
</evidence>
<reference evidence="2 3" key="1">
    <citation type="submission" date="2018-06" db="EMBL/GenBank/DDBJ databases">
        <title>A transcriptomic atlas of mushroom development highlights an independent origin of complex multicellularity.</title>
        <authorList>
            <consortium name="DOE Joint Genome Institute"/>
            <person name="Krizsan K."/>
            <person name="Almasi E."/>
            <person name="Merenyi Z."/>
            <person name="Sahu N."/>
            <person name="Viragh M."/>
            <person name="Koszo T."/>
            <person name="Mondo S."/>
            <person name="Kiss B."/>
            <person name="Balint B."/>
            <person name="Kues U."/>
            <person name="Barry K."/>
            <person name="Hegedus J.C."/>
            <person name="Henrissat B."/>
            <person name="Johnson J."/>
            <person name="Lipzen A."/>
            <person name="Ohm R."/>
            <person name="Nagy I."/>
            <person name="Pangilinan J."/>
            <person name="Yan J."/>
            <person name="Xiong Y."/>
            <person name="Grigoriev I.V."/>
            <person name="Hibbett D.S."/>
            <person name="Nagy L.G."/>
        </authorList>
    </citation>
    <scope>NUCLEOTIDE SEQUENCE [LARGE SCALE GENOMIC DNA]</scope>
    <source>
        <strain evidence="2 3">SZMC22713</strain>
    </source>
</reference>
<dbReference type="AlphaFoldDB" id="A0A4Y7QIV0"/>
<keyword evidence="1" id="KW-0472">Membrane</keyword>
<gene>
    <name evidence="2" type="ORF">BD410DRAFT_825559</name>
</gene>
<evidence type="ECO:0000256" key="1">
    <source>
        <dbReference type="SAM" id="Phobius"/>
    </source>
</evidence>
<name>A0A4Y7QIV0_9AGAM</name>
<organism evidence="2 3">
    <name type="scientific">Rickenella mellea</name>
    <dbReference type="NCBI Taxonomy" id="50990"/>
    <lineage>
        <taxon>Eukaryota</taxon>
        <taxon>Fungi</taxon>
        <taxon>Dikarya</taxon>
        <taxon>Basidiomycota</taxon>
        <taxon>Agaricomycotina</taxon>
        <taxon>Agaricomycetes</taxon>
        <taxon>Hymenochaetales</taxon>
        <taxon>Rickenellaceae</taxon>
        <taxon>Rickenella</taxon>
    </lineage>
</organism>
<accession>A0A4Y7QIV0</accession>
<dbReference type="Proteomes" id="UP000294933">
    <property type="component" value="Unassembled WGS sequence"/>
</dbReference>
<evidence type="ECO:0000313" key="3">
    <source>
        <dbReference type="Proteomes" id="UP000294933"/>
    </source>
</evidence>
<keyword evidence="1" id="KW-0812">Transmembrane</keyword>
<feature type="transmembrane region" description="Helical" evidence="1">
    <location>
        <begin position="139"/>
        <end position="160"/>
    </location>
</feature>
<proteinExistence type="predicted"/>
<feature type="transmembrane region" description="Helical" evidence="1">
    <location>
        <begin position="103"/>
        <end position="124"/>
    </location>
</feature>
<dbReference type="EMBL" id="ML170160">
    <property type="protein sequence ID" value="TDL27168.1"/>
    <property type="molecule type" value="Genomic_DNA"/>
</dbReference>
<sequence>MYRPVDAEPRKSKATELHDEDGSELLDDLDALKTPTWVTKETQEKLAKTFYYLVVIVLSLFLVYQAADPGRTAKTAWALASVAFHLVIPVNTMKLVPLDRFSVFAHFVLYYLSVVILMVVIIGFENVSDFFNGEYPPNLFLRIVIGIMGFFTLVFVGFLYDRYIVLWGCKTGLYRIMCTPRWKAKQEAPAQTLPLQNTDRTATAAV</sequence>
<feature type="transmembrane region" description="Helical" evidence="1">
    <location>
        <begin position="73"/>
        <end position="91"/>
    </location>
</feature>
<keyword evidence="1" id="KW-1133">Transmembrane helix</keyword>
<feature type="transmembrane region" description="Helical" evidence="1">
    <location>
        <begin position="50"/>
        <end position="67"/>
    </location>
</feature>
<dbReference type="VEuPathDB" id="FungiDB:BD410DRAFT_825559"/>
<keyword evidence="3" id="KW-1185">Reference proteome</keyword>
<protein>
    <submittedName>
        <fullName evidence="2">Uncharacterized protein</fullName>
    </submittedName>
</protein>